<proteinExistence type="predicted"/>
<reference evidence="2 3" key="1">
    <citation type="submission" date="2014-07" db="EMBL/GenBank/DDBJ databases">
        <title>Complete genome sequence of Corynebacterium atypicum DSM 44849: identifiction of the mycolic acid biosynthesis genes.</title>
        <authorList>
            <person name="Tippelt A."/>
            <person name="Mollmann S."/>
            <person name="Albersmeier A."/>
            <person name="Jaenicke S."/>
            <person name="Ruckert C."/>
            <person name="Tauch A."/>
        </authorList>
    </citation>
    <scope>NUCLEOTIDE SEQUENCE [LARGE SCALE GENOMIC DNA]</scope>
    <source>
        <strain evidence="2 3">R2070</strain>
    </source>
</reference>
<gene>
    <name evidence="2" type="ORF">CATYP_10335</name>
</gene>
<dbReference type="RefSeq" id="WP_038607169.1">
    <property type="nucleotide sequence ID" value="NZ_CP008944.1"/>
</dbReference>
<evidence type="ECO:0000313" key="2">
    <source>
        <dbReference type="EMBL" id="AIG64875.1"/>
    </source>
</evidence>
<evidence type="ECO:0000313" key="3">
    <source>
        <dbReference type="Proteomes" id="UP000028504"/>
    </source>
</evidence>
<accession>A0ABM5QPY6</accession>
<evidence type="ECO:0000256" key="1">
    <source>
        <dbReference type="SAM" id="MobiDB-lite"/>
    </source>
</evidence>
<feature type="compositionally biased region" description="Low complexity" evidence="1">
    <location>
        <begin position="179"/>
        <end position="190"/>
    </location>
</feature>
<sequence>MTGTIVPPAMAQNTALMAPKDLPPLELPDSQNEISGVIDADAFKGPRAYDSAGNYLPGFLTDSFGRGAGLIGGHVWALSNAPNSGPEMTGGNNNVPLNNITVYAQFIDGDGSVSPVYKTKTRNVAPGNYGNGGPGTFAFGMYGDRANGTKDYNGTVPGGIKWTDKKERSTNSPPAATNSGASGSTPSIPAAAPASSCCARPMATCPTLSPTWQTKTWAISPLLEATTSSLACSSWKSGCRQGQLLQVREPRPAETGR</sequence>
<feature type="region of interest" description="Disordered" evidence="1">
    <location>
        <begin position="155"/>
        <end position="190"/>
    </location>
</feature>
<organism evidence="2 3">
    <name type="scientific">Corynebacterium atypicum</name>
    <dbReference type="NCBI Taxonomy" id="191610"/>
    <lineage>
        <taxon>Bacteria</taxon>
        <taxon>Bacillati</taxon>
        <taxon>Actinomycetota</taxon>
        <taxon>Actinomycetes</taxon>
        <taxon>Mycobacteriales</taxon>
        <taxon>Corynebacteriaceae</taxon>
        <taxon>Corynebacterium</taxon>
    </lineage>
</organism>
<dbReference type="Proteomes" id="UP000028504">
    <property type="component" value="Chromosome"/>
</dbReference>
<dbReference type="EMBL" id="CP008944">
    <property type="protein sequence ID" value="AIG64875.1"/>
    <property type="molecule type" value="Genomic_DNA"/>
</dbReference>
<name>A0ABM5QPY6_9CORY</name>
<protein>
    <submittedName>
        <fullName evidence="2">Uncharacterized protein</fullName>
    </submittedName>
</protein>
<keyword evidence="3" id="KW-1185">Reference proteome</keyword>